<keyword evidence="2" id="KW-0472">Membrane</keyword>
<comment type="caution">
    <text evidence="3">The sequence shown here is derived from an EMBL/GenBank/DDBJ whole genome shotgun (WGS) entry which is preliminary data.</text>
</comment>
<dbReference type="EMBL" id="JFFI01000840">
    <property type="protein sequence ID" value="KXH65680.1"/>
    <property type="molecule type" value="Genomic_DNA"/>
</dbReference>
<dbReference type="OrthoDB" id="258392at2759"/>
<reference evidence="3 4" key="1">
    <citation type="submission" date="2014-02" db="EMBL/GenBank/DDBJ databases">
        <title>The genome sequence of Colletotrichum salicis CBS 607.94.</title>
        <authorList>
            <person name="Baroncelli R."/>
            <person name="Thon M.R."/>
        </authorList>
    </citation>
    <scope>NUCLEOTIDE SEQUENCE [LARGE SCALE GENOMIC DNA]</scope>
    <source>
        <strain evidence="3 4">CBS 607.94</strain>
    </source>
</reference>
<proteinExistence type="inferred from homology"/>
<dbReference type="Gene3D" id="3.40.50.1240">
    <property type="entry name" value="Phosphoglycerate mutase-like"/>
    <property type="match status" value="1"/>
</dbReference>
<keyword evidence="2" id="KW-0812">Transmembrane</keyword>
<dbReference type="STRING" id="1209931.A0A135UZ28"/>
<dbReference type="InterPro" id="IPR000560">
    <property type="entry name" value="His_Pase_clade-2"/>
</dbReference>
<gene>
    <name evidence="3" type="ORF">CSAL01_08096</name>
</gene>
<evidence type="ECO:0000256" key="1">
    <source>
        <dbReference type="ARBA" id="ARBA00005375"/>
    </source>
</evidence>
<keyword evidence="2" id="KW-1133">Transmembrane helix</keyword>
<feature type="transmembrane region" description="Helical" evidence="2">
    <location>
        <begin position="858"/>
        <end position="882"/>
    </location>
</feature>
<organism evidence="3 4">
    <name type="scientific">Colletotrichum salicis</name>
    <dbReference type="NCBI Taxonomy" id="1209931"/>
    <lineage>
        <taxon>Eukaryota</taxon>
        <taxon>Fungi</taxon>
        <taxon>Dikarya</taxon>
        <taxon>Ascomycota</taxon>
        <taxon>Pezizomycotina</taxon>
        <taxon>Sordariomycetes</taxon>
        <taxon>Hypocreomycetidae</taxon>
        <taxon>Glomerellales</taxon>
        <taxon>Glomerellaceae</taxon>
        <taxon>Colletotrichum</taxon>
        <taxon>Colletotrichum acutatum species complex</taxon>
    </lineage>
</organism>
<protein>
    <submittedName>
        <fullName evidence="3">Histidine acid phosphatase</fullName>
    </submittedName>
</protein>
<dbReference type="InterPro" id="IPR029033">
    <property type="entry name" value="His_PPase_superfam"/>
</dbReference>
<comment type="similarity">
    <text evidence="1">Belongs to the histidine acid phosphatase family.</text>
</comment>
<accession>A0A135UZ28</accession>
<sequence>MKEIHKPWIHWLVGGRGITDLLDGELISELTEARWLTYPGFPPLYGTSVQSGETFERTVLDSLRVWFTSRRNKDFLTEKGETKKRPDNIQRWTAHFFLTTNINIAATSNNANIVPSDHFFSYEMLREYNDLLIANILAGGIFMGTLEDGKEDIRGGAQVNFAVQQWGEGDNPWVILQSSVDDTYGNPIYSWRSLKLMQYIPVEAELLDTPTTDSTTGDYVYSYNLEGNFIDAVRKRMDGKGVLEELQDEWPEAELLCNLEKPLIEHQIRISNYTNKVVENLNDATWIQEYLKLAESRRRMFRPMPMNFFGSNIPYCLAMPTDHPWLEMTEKASVRQIPERGLDVLKDWLGSLASSDPNVIPDQSLGDLNKLIRENVEQDTVGLPVLTDMPRMRYFYMDLQLIPMSKCLTLSDQPSRFLAEDQCSSNLVCQYQKGFNKMRATAASIAISLFGYAVAETVHGVVVFSRHGDRTTKHYGAQSLTSGGAQQCFEVGSDYRSRYLEADSSSRILNISEDKYVSSQIYASAPDQGILLNTATAFLQGLYPPLVDLNPQVASSTLNNGSTSTSPLNGYQYVLLHGENSNSPDTIWIKGDDGCPTNAKAYKAFEASEEFQTRVTETKDFYGSFYDVLESVYDYKPENMTYKNAYDIFDLINVARIHNSTSLARNVTDEELFQLRTLADSAEFGYNFNASKPDSTIHARTLAAGILAQLNQTVASKGKLKFSLLAGSYDTFMSFFGLTDLITISDDFYGLPDYASTMAFELVSNNTIVFPADVDADLRVRFLFRNGTVGELTAFPLFGTGEETLSWPRFVEEMQKRAISTVEEWCNACSSLVSFCAAYQDEEAVSSSSGSGRGMSNAVAGVIGAMVTLGVFGIIGAIAFFMKKRRTAPNYQVQGSMAEKSSLRSAGSV</sequence>
<evidence type="ECO:0000256" key="2">
    <source>
        <dbReference type="SAM" id="Phobius"/>
    </source>
</evidence>
<dbReference type="PANTHER" id="PTHR11567:SF142">
    <property type="entry name" value="PHOSPHOGLYCERATE MUTASE-LIKE PROTEIN"/>
    <property type="match status" value="1"/>
</dbReference>
<name>A0A135UZ28_9PEZI</name>
<keyword evidence="4" id="KW-1185">Reference proteome</keyword>
<dbReference type="Proteomes" id="UP000070121">
    <property type="component" value="Unassembled WGS sequence"/>
</dbReference>
<evidence type="ECO:0000313" key="3">
    <source>
        <dbReference type="EMBL" id="KXH65680.1"/>
    </source>
</evidence>
<dbReference type="SUPFAM" id="SSF53254">
    <property type="entry name" value="Phosphoglycerate mutase-like"/>
    <property type="match status" value="1"/>
</dbReference>
<dbReference type="CDD" id="cd07061">
    <property type="entry name" value="HP_HAP_like"/>
    <property type="match status" value="1"/>
</dbReference>
<dbReference type="AlphaFoldDB" id="A0A135UZ28"/>
<evidence type="ECO:0000313" key="4">
    <source>
        <dbReference type="Proteomes" id="UP000070121"/>
    </source>
</evidence>
<dbReference type="InterPro" id="IPR050645">
    <property type="entry name" value="Histidine_acid_phosphatase"/>
</dbReference>
<dbReference type="PANTHER" id="PTHR11567">
    <property type="entry name" value="ACID PHOSPHATASE-RELATED"/>
    <property type="match status" value="1"/>
</dbReference>
<dbReference type="Pfam" id="PF00328">
    <property type="entry name" value="His_Phos_2"/>
    <property type="match status" value="1"/>
</dbReference>
<dbReference type="GO" id="GO:0016791">
    <property type="term" value="F:phosphatase activity"/>
    <property type="evidence" value="ECO:0007669"/>
    <property type="project" value="TreeGrafter"/>
</dbReference>